<reference evidence="3 4" key="1">
    <citation type="submission" date="2013-04" db="EMBL/GenBank/DDBJ databases">
        <title>The Genome Sequence of Parabacteroides goldsteinii DSM 19448.</title>
        <authorList>
            <consortium name="The Broad Institute Genomics Platform"/>
            <person name="Earl A."/>
            <person name="Ward D."/>
            <person name="Feldgarden M."/>
            <person name="Gevers D."/>
            <person name="Martens E."/>
            <person name="Sakamoto M."/>
            <person name="Benno Y."/>
            <person name="Song Y."/>
            <person name="Liu C."/>
            <person name="Lee J."/>
            <person name="Bolanos M."/>
            <person name="Vaisanen M.L."/>
            <person name="Finegold S.M."/>
            <person name="Walker B."/>
            <person name="Young S."/>
            <person name="Zeng Q."/>
            <person name="Gargeya S."/>
            <person name="Fitzgerald M."/>
            <person name="Haas B."/>
            <person name="Abouelleil A."/>
            <person name="Allen A.W."/>
            <person name="Alvarado L."/>
            <person name="Arachchi H.M."/>
            <person name="Berlin A.M."/>
            <person name="Chapman S.B."/>
            <person name="Gainer-Dewar J."/>
            <person name="Goldberg J."/>
            <person name="Griggs A."/>
            <person name="Gujja S."/>
            <person name="Hansen M."/>
            <person name="Howarth C."/>
            <person name="Imamovic A."/>
            <person name="Ireland A."/>
            <person name="Larimer J."/>
            <person name="McCowan C."/>
            <person name="Murphy C."/>
            <person name="Pearson M."/>
            <person name="Poon T.W."/>
            <person name="Priest M."/>
            <person name="Roberts A."/>
            <person name="Saif S."/>
            <person name="Shea T."/>
            <person name="Sisk P."/>
            <person name="Sykes S."/>
            <person name="Wortman J."/>
            <person name="Nusbaum C."/>
            <person name="Birren B."/>
        </authorList>
    </citation>
    <scope>NUCLEOTIDE SEQUENCE [LARGE SCALE GENOMIC DNA]</scope>
    <source>
        <strain evidence="3 4">DSM 19448</strain>
    </source>
</reference>
<dbReference type="InterPro" id="IPR041607">
    <property type="entry name" value="HU-HIG"/>
</dbReference>
<name>A0A0F5J7H0_9BACT</name>
<dbReference type="STRING" id="927665.HMPREF1535_02896"/>
<dbReference type="InterPro" id="IPR010992">
    <property type="entry name" value="IHF-like_DNA-bd_dom_sf"/>
</dbReference>
<keyword evidence="1" id="KW-0238">DNA-binding</keyword>
<dbReference type="AlphaFoldDB" id="A0A0F5J7H0"/>
<proteinExistence type="predicted"/>
<dbReference type="NCBIfam" id="TIGR01201">
    <property type="entry name" value="HU_rel"/>
    <property type="match status" value="1"/>
</dbReference>
<dbReference type="Pfam" id="PF18291">
    <property type="entry name" value="HU-HIG"/>
    <property type="match status" value="1"/>
</dbReference>
<dbReference type="GO" id="GO:0003677">
    <property type="term" value="F:DNA binding"/>
    <property type="evidence" value="ECO:0007669"/>
    <property type="project" value="UniProtKB-KW"/>
</dbReference>
<dbReference type="Proteomes" id="UP000033047">
    <property type="component" value="Unassembled WGS sequence"/>
</dbReference>
<protein>
    <recommendedName>
        <fullName evidence="2">HU domain-containing protein</fullName>
    </recommendedName>
</protein>
<evidence type="ECO:0000313" key="4">
    <source>
        <dbReference type="Proteomes" id="UP000033047"/>
    </source>
</evidence>
<evidence type="ECO:0000256" key="1">
    <source>
        <dbReference type="ARBA" id="ARBA00023125"/>
    </source>
</evidence>
<evidence type="ECO:0000313" key="3">
    <source>
        <dbReference type="EMBL" id="KKB53357.1"/>
    </source>
</evidence>
<gene>
    <name evidence="3" type="ORF">HMPREF1535_02896</name>
</gene>
<dbReference type="RefSeq" id="WP_007652583.1">
    <property type="nucleotide sequence ID" value="NZ_KQ033913.1"/>
</dbReference>
<sequence length="196" mass="22457">MSATYNLFKNPGKGDNLHARQVNQYTVRIDALCEEISQISSFSSSDVKGVLEALKSRIAFHLKYGDIVELEGLGTFNASLKCPSLPTEKQITPHLVRFNKVVFRCSNELKKELRYMKVERADEPSRLKGYTEEKRKTNILNYIQQNNTISTLECRSINGCSKYIALKDLRTLLDEQKIVRLGYRANAQYGLKTREE</sequence>
<dbReference type="PATRIC" id="fig|927665.4.peg.2971"/>
<dbReference type="EMBL" id="AQHV01000014">
    <property type="protein sequence ID" value="KKB53357.1"/>
    <property type="molecule type" value="Genomic_DNA"/>
</dbReference>
<evidence type="ECO:0000259" key="2">
    <source>
        <dbReference type="Pfam" id="PF18291"/>
    </source>
</evidence>
<organism evidence="3 4">
    <name type="scientific">Parabacteroides goldsteinii DSM 19448 = WAL 12034</name>
    <dbReference type="NCBI Taxonomy" id="927665"/>
    <lineage>
        <taxon>Bacteria</taxon>
        <taxon>Pseudomonadati</taxon>
        <taxon>Bacteroidota</taxon>
        <taxon>Bacteroidia</taxon>
        <taxon>Bacteroidales</taxon>
        <taxon>Tannerellaceae</taxon>
        <taxon>Parabacteroides</taxon>
    </lineage>
</organism>
<accession>A0A0F5J7H0</accession>
<dbReference type="SUPFAM" id="SSF47729">
    <property type="entry name" value="IHF-like DNA-binding proteins"/>
    <property type="match status" value="1"/>
</dbReference>
<dbReference type="InterPro" id="IPR005902">
    <property type="entry name" value="HU_DNA-bd_put"/>
</dbReference>
<dbReference type="HOGENOM" id="CLU_078159_2_1_10"/>
<dbReference type="Gene3D" id="4.10.520.10">
    <property type="entry name" value="IHF-like DNA-binding proteins"/>
    <property type="match status" value="1"/>
</dbReference>
<comment type="caution">
    <text evidence="3">The sequence shown here is derived from an EMBL/GenBank/DDBJ whole genome shotgun (WGS) entry which is preliminary data.</text>
</comment>
<feature type="domain" description="HU" evidence="2">
    <location>
        <begin position="1"/>
        <end position="120"/>
    </location>
</feature>